<evidence type="ECO:0000313" key="1">
    <source>
        <dbReference type="EMBL" id="MQL77352.1"/>
    </source>
</evidence>
<feature type="non-terminal residue" evidence="1">
    <location>
        <position position="161"/>
    </location>
</feature>
<protein>
    <submittedName>
        <fullName evidence="1">Uncharacterized protein</fullName>
    </submittedName>
</protein>
<keyword evidence="2" id="KW-1185">Reference proteome</keyword>
<organism evidence="1 2">
    <name type="scientific">Colocasia esculenta</name>
    <name type="common">Wild taro</name>
    <name type="synonym">Arum esculentum</name>
    <dbReference type="NCBI Taxonomy" id="4460"/>
    <lineage>
        <taxon>Eukaryota</taxon>
        <taxon>Viridiplantae</taxon>
        <taxon>Streptophyta</taxon>
        <taxon>Embryophyta</taxon>
        <taxon>Tracheophyta</taxon>
        <taxon>Spermatophyta</taxon>
        <taxon>Magnoliopsida</taxon>
        <taxon>Liliopsida</taxon>
        <taxon>Araceae</taxon>
        <taxon>Aroideae</taxon>
        <taxon>Colocasieae</taxon>
        <taxon>Colocasia</taxon>
    </lineage>
</organism>
<evidence type="ECO:0000313" key="2">
    <source>
        <dbReference type="Proteomes" id="UP000652761"/>
    </source>
</evidence>
<accession>A0A843TX64</accession>
<reference evidence="1" key="1">
    <citation type="submission" date="2017-07" db="EMBL/GenBank/DDBJ databases">
        <title>Taro Niue Genome Assembly and Annotation.</title>
        <authorList>
            <person name="Atibalentja N."/>
            <person name="Keating K."/>
            <person name="Fields C.J."/>
        </authorList>
    </citation>
    <scope>NUCLEOTIDE SEQUENCE</scope>
    <source>
        <strain evidence="1">Niue_2</strain>
        <tissue evidence="1">Leaf</tissue>
    </source>
</reference>
<dbReference type="EMBL" id="NMUH01000344">
    <property type="protein sequence ID" value="MQL77352.1"/>
    <property type="molecule type" value="Genomic_DNA"/>
</dbReference>
<comment type="caution">
    <text evidence="1">The sequence shown here is derived from an EMBL/GenBank/DDBJ whole genome shotgun (WGS) entry which is preliminary data.</text>
</comment>
<gene>
    <name evidence="1" type="ORF">Taro_009761</name>
</gene>
<sequence length="161" mass="18139">MEKVESLTFFLQELLDRRIFRALCSSLKQGSSNSCETWSSSRVDTITDQVDTRPSSQNSQFEELGQEVDTLSEQVDTGHPSRSSSCQLPDNLVIFSKILIFFFNNLLFGNSRCLTLKLPGNNSINKLVSHAMCCSEIKAVARIELYAFVVRNDNTDEPYQG</sequence>
<dbReference type="AlphaFoldDB" id="A0A843TX64"/>
<name>A0A843TX64_COLES</name>
<dbReference type="Proteomes" id="UP000652761">
    <property type="component" value="Unassembled WGS sequence"/>
</dbReference>
<proteinExistence type="predicted"/>